<name>A0A151XBP8_9HYME</name>
<dbReference type="Proteomes" id="UP000075809">
    <property type="component" value="Unassembled WGS sequence"/>
</dbReference>
<dbReference type="AlphaFoldDB" id="A0A151XBP8"/>
<sequence>KESGITKCTECYTSLPIHEKENYFGVLRHYVHLGLPERFETCHACSLILVTLRALISCSECPGVLERFLKVRVLRRDHRAIVDPEVALSSSSARKTNKRAIELAEDYNEQPLAAVMKVATRELGVLAQAVEGLKNLRWNTVRNLCIAYAKLTAVFGSVYYRAEGGYADSVIGEIGINESLDA</sequence>
<accession>A0A151XBP8</accession>
<dbReference type="EMBL" id="KQ982325">
    <property type="protein sequence ID" value="KYQ57718.1"/>
    <property type="molecule type" value="Genomic_DNA"/>
</dbReference>
<organism evidence="1 2">
    <name type="scientific">Mycetomoellerius zeteki</name>
    <dbReference type="NCBI Taxonomy" id="64791"/>
    <lineage>
        <taxon>Eukaryota</taxon>
        <taxon>Metazoa</taxon>
        <taxon>Ecdysozoa</taxon>
        <taxon>Arthropoda</taxon>
        <taxon>Hexapoda</taxon>
        <taxon>Insecta</taxon>
        <taxon>Pterygota</taxon>
        <taxon>Neoptera</taxon>
        <taxon>Endopterygota</taxon>
        <taxon>Hymenoptera</taxon>
        <taxon>Apocrita</taxon>
        <taxon>Aculeata</taxon>
        <taxon>Formicoidea</taxon>
        <taxon>Formicidae</taxon>
        <taxon>Myrmicinae</taxon>
        <taxon>Mycetomoellerius</taxon>
    </lineage>
</organism>
<evidence type="ECO:0000313" key="2">
    <source>
        <dbReference type="Proteomes" id="UP000075809"/>
    </source>
</evidence>
<protein>
    <submittedName>
        <fullName evidence="1">Uncharacterized protein</fullName>
    </submittedName>
</protein>
<gene>
    <name evidence="1" type="ORF">ALC60_03316</name>
</gene>
<proteinExistence type="predicted"/>
<feature type="non-terminal residue" evidence="1">
    <location>
        <position position="1"/>
    </location>
</feature>
<reference evidence="1 2" key="1">
    <citation type="submission" date="2015-09" db="EMBL/GenBank/DDBJ databases">
        <title>Trachymyrmex zeteki WGS genome.</title>
        <authorList>
            <person name="Nygaard S."/>
            <person name="Hu H."/>
            <person name="Boomsma J."/>
            <person name="Zhang G."/>
        </authorList>
    </citation>
    <scope>NUCLEOTIDE SEQUENCE [LARGE SCALE GENOMIC DNA]</scope>
    <source>
        <strain evidence="1">Tzet28-1</strain>
        <tissue evidence="1">Whole body</tissue>
    </source>
</reference>
<evidence type="ECO:0000313" key="1">
    <source>
        <dbReference type="EMBL" id="KYQ57718.1"/>
    </source>
</evidence>
<keyword evidence="2" id="KW-1185">Reference proteome</keyword>